<evidence type="ECO:0000313" key="1">
    <source>
        <dbReference type="EMBL" id="KAJ7519863.1"/>
    </source>
</evidence>
<sequence length="326" mass="35894">MASAGGMLLGHDLSTVIQCEQHGTKYWDFDLSDPRPPELIVAAHGANLVRLRLWVNPPAGYSDLPSVFQFARRAQQANLKVLLCLHLSDYWADPGQQTTPTAWRDLDFNALSITVNNYVTFVIDALGSQGTPPFIVAVGNEVSNGVLWPIGSLSNTHSFTSLLKSGLAAVKSKGVASMIHINNGQDQGLVTWFMDLMNANNVQFDYLGLSFYPREGASLSSLEASCANVAICYEIPIVVVETADSWMTPKDPDAQAASIRDLLTVVSSVPRGLGVGVLYWESAWLPLGEAYPGERNHFWNRSLWDEHGRPLPALKCYELYKKDHFI</sequence>
<accession>A0ACC2AQQ0</accession>
<reference evidence="2" key="1">
    <citation type="journal article" date="2024" name="Proc. Natl. Acad. Sci. U.S.A.">
        <title>Extraordinary preservation of gene collinearity over three hundred million years revealed in homosporous lycophytes.</title>
        <authorList>
            <person name="Li C."/>
            <person name="Wickell D."/>
            <person name="Kuo L.Y."/>
            <person name="Chen X."/>
            <person name="Nie B."/>
            <person name="Liao X."/>
            <person name="Peng D."/>
            <person name="Ji J."/>
            <person name="Jenkins J."/>
            <person name="Williams M."/>
            <person name="Shu S."/>
            <person name="Plott C."/>
            <person name="Barry K."/>
            <person name="Rajasekar S."/>
            <person name="Grimwood J."/>
            <person name="Han X."/>
            <person name="Sun S."/>
            <person name="Hou Z."/>
            <person name="He W."/>
            <person name="Dai G."/>
            <person name="Sun C."/>
            <person name="Schmutz J."/>
            <person name="Leebens-Mack J.H."/>
            <person name="Li F.W."/>
            <person name="Wang L."/>
        </authorList>
    </citation>
    <scope>NUCLEOTIDE SEQUENCE [LARGE SCALE GENOMIC DNA]</scope>
    <source>
        <strain evidence="2">cv. PW_Plant_1</strain>
    </source>
</reference>
<dbReference type="Proteomes" id="UP001162992">
    <property type="component" value="Chromosome 20"/>
</dbReference>
<name>A0ACC2AQQ0_DIPCM</name>
<organism evidence="1 2">
    <name type="scientific">Diphasiastrum complanatum</name>
    <name type="common">Issler's clubmoss</name>
    <name type="synonym">Lycopodium complanatum</name>
    <dbReference type="NCBI Taxonomy" id="34168"/>
    <lineage>
        <taxon>Eukaryota</taxon>
        <taxon>Viridiplantae</taxon>
        <taxon>Streptophyta</taxon>
        <taxon>Embryophyta</taxon>
        <taxon>Tracheophyta</taxon>
        <taxon>Lycopodiopsida</taxon>
        <taxon>Lycopodiales</taxon>
        <taxon>Lycopodiaceae</taxon>
        <taxon>Lycopodioideae</taxon>
        <taxon>Diphasiastrum</taxon>
    </lineage>
</organism>
<evidence type="ECO:0000313" key="2">
    <source>
        <dbReference type="Proteomes" id="UP001162992"/>
    </source>
</evidence>
<proteinExistence type="predicted"/>
<protein>
    <submittedName>
        <fullName evidence="1">Uncharacterized protein</fullName>
    </submittedName>
</protein>
<dbReference type="EMBL" id="CM055111">
    <property type="protein sequence ID" value="KAJ7519863.1"/>
    <property type="molecule type" value="Genomic_DNA"/>
</dbReference>
<gene>
    <name evidence="1" type="ORF">O6H91_20G058800</name>
</gene>
<comment type="caution">
    <text evidence="1">The sequence shown here is derived from an EMBL/GenBank/DDBJ whole genome shotgun (WGS) entry which is preliminary data.</text>
</comment>
<keyword evidence="2" id="KW-1185">Reference proteome</keyword>